<evidence type="ECO:0000313" key="2">
    <source>
        <dbReference type="EMBL" id="GER05375.1"/>
    </source>
</evidence>
<accession>A0A5A7NCM8</accession>
<sequence>MGKSESYLIEFISSGKALKVTAVDPESGTEASIVGDPKMSRDALSKLAVQKLLYVMNKAQNDQDDDRPGILV</sequence>
<name>A0A5A7NCM8_9PROT</name>
<gene>
    <name evidence="2" type="ORF">JCM17846_30570</name>
</gene>
<keyword evidence="3" id="KW-1185">Reference proteome</keyword>
<proteinExistence type="predicted"/>
<evidence type="ECO:0000313" key="3">
    <source>
        <dbReference type="Proteomes" id="UP000324996"/>
    </source>
</evidence>
<dbReference type="EMBL" id="BKCN01000023">
    <property type="protein sequence ID" value="GER05375.1"/>
    <property type="molecule type" value="Genomic_DNA"/>
</dbReference>
<comment type="caution">
    <text evidence="2">The sequence shown here is derived from an EMBL/GenBank/DDBJ whole genome shotgun (WGS) entry which is preliminary data.</text>
</comment>
<reference evidence="2 3" key="1">
    <citation type="submission" date="2019-09" db="EMBL/GenBank/DDBJ databases">
        <title>NBRP : Genome information of microbial organism related human and environment.</title>
        <authorList>
            <person name="Hattori M."/>
            <person name="Oshima K."/>
            <person name="Inaba H."/>
            <person name="Suda W."/>
            <person name="Sakamoto M."/>
            <person name="Iino T."/>
            <person name="Kitahara M."/>
            <person name="Oshida Y."/>
            <person name="Iida T."/>
            <person name="Kudo T."/>
            <person name="Itoh T."/>
            <person name="Ohkuma M."/>
        </authorList>
    </citation>
    <scope>NUCLEOTIDE SEQUENCE [LARGE SCALE GENOMIC DNA]</scope>
    <source>
        <strain evidence="2 3">Q-1</strain>
    </source>
</reference>
<dbReference type="AlphaFoldDB" id="A0A5A7NCM8"/>
<protein>
    <recommendedName>
        <fullName evidence="1">DUF6898 domain-containing protein</fullName>
    </recommendedName>
</protein>
<dbReference type="Pfam" id="PF21839">
    <property type="entry name" value="DUF6898"/>
    <property type="match status" value="1"/>
</dbReference>
<dbReference type="Proteomes" id="UP000324996">
    <property type="component" value="Unassembled WGS sequence"/>
</dbReference>
<dbReference type="InterPro" id="IPR054193">
    <property type="entry name" value="DUF6898"/>
</dbReference>
<evidence type="ECO:0000259" key="1">
    <source>
        <dbReference type="Pfam" id="PF21839"/>
    </source>
</evidence>
<feature type="domain" description="DUF6898" evidence="1">
    <location>
        <begin position="5"/>
        <end position="58"/>
    </location>
</feature>
<organism evidence="2 3">
    <name type="scientific">Iodidimonas nitroreducens</name>
    <dbReference type="NCBI Taxonomy" id="1236968"/>
    <lineage>
        <taxon>Bacteria</taxon>
        <taxon>Pseudomonadati</taxon>
        <taxon>Pseudomonadota</taxon>
        <taxon>Alphaproteobacteria</taxon>
        <taxon>Iodidimonadales</taxon>
        <taxon>Iodidimonadaceae</taxon>
        <taxon>Iodidimonas</taxon>
    </lineage>
</organism>
<dbReference type="RefSeq" id="WP_042085400.1">
    <property type="nucleotide sequence ID" value="NZ_BKCN01000023.1"/>
</dbReference>